<accession>A0A0F9RE00</accession>
<gene>
    <name evidence="2" type="ORF">LCGC14_0605850</name>
</gene>
<organism evidence="2">
    <name type="scientific">marine sediment metagenome</name>
    <dbReference type="NCBI Taxonomy" id="412755"/>
    <lineage>
        <taxon>unclassified sequences</taxon>
        <taxon>metagenomes</taxon>
        <taxon>ecological metagenomes</taxon>
    </lineage>
</organism>
<name>A0A0F9RE00_9ZZZZ</name>
<reference evidence="2" key="1">
    <citation type="journal article" date="2015" name="Nature">
        <title>Complex archaea that bridge the gap between prokaryotes and eukaryotes.</title>
        <authorList>
            <person name="Spang A."/>
            <person name="Saw J.H."/>
            <person name="Jorgensen S.L."/>
            <person name="Zaremba-Niedzwiedzka K."/>
            <person name="Martijn J."/>
            <person name="Lind A.E."/>
            <person name="van Eijk R."/>
            <person name="Schleper C."/>
            <person name="Guy L."/>
            <person name="Ettema T.J."/>
        </authorList>
    </citation>
    <scope>NUCLEOTIDE SEQUENCE</scope>
</reference>
<feature type="domain" description="HPt" evidence="1">
    <location>
        <begin position="6"/>
        <end position="63"/>
    </location>
</feature>
<dbReference type="EMBL" id="LAZR01000988">
    <property type="protein sequence ID" value="KKN53114.1"/>
    <property type="molecule type" value="Genomic_DNA"/>
</dbReference>
<dbReference type="InterPro" id="IPR008207">
    <property type="entry name" value="Sig_transdc_His_kin_Hpt_dom"/>
</dbReference>
<comment type="caution">
    <text evidence="2">The sequence shown here is derived from an EMBL/GenBank/DDBJ whole genome shotgun (WGS) entry which is preliminary data.</text>
</comment>
<proteinExistence type="predicted"/>
<dbReference type="Gene3D" id="1.20.120.160">
    <property type="entry name" value="HPT domain"/>
    <property type="match status" value="1"/>
</dbReference>
<dbReference type="GO" id="GO:0000160">
    <property type="term" value="P:phosphorelay signal transduction system"/>
    <property type="evidence" value="ECO:0007669"/>
    <property type="project" value="InterPro"/>
</dbReference>
<dbReference type="SUPFAM" id="SSF47226">
    <property type="entry name" value="Histidine-containing phosphotransfer domain, HPT domain"/>
    <property type="match status" value="1"/>
</dbReference>
<dbReference type="Pfam" id="PF01627">
    <property type="entry name" value="Hpt"/>
    <property type="match status" value="1"/>
</dbReference>
<evidence type="ECO:0000313" key="2">
    <source>
        <dbReference type="EMBL" id="KKN53114.1"/>
    </source>
</evidence>
<sequence>ARIEGALPELMKTHETGTLQAKAHDMAGVSAMFGAVRLHRQLRDIETDCKNGDISRALERVKDIPNIWNNTHSAWHSRLADNRADTAS</sequence>
<evidence type="ECO:0000259" key="1">
    <source>
        <dbReference type="Pfam" id="PF01627"/>
    </source>
</evidence>
<feature type="non-terminal residue" evidence="2">
    <location>
        <position position="1"/>
    </location>
</feature>
<dbReference type="AlphaFoldDB" id="A0A0F9RE00"/>
<dbReference type="InterPro" id="IPR036641">
    <property type="entry name" value="HPT_dom_sf"/>
</dbReference>
<protein>
    <recommendedName>
        <fullName evidence="1">HPt domain-containing protein</fullName>
    </recommendedName>
</protein>